<dbReference type="PROSITE" id="PS50921">
    <property type="entry name" value="ANTAR"/>
    <property type="match status" value="1"/>
</dbReference>
<reference evidence="2 3" key="1">
    <citation type="submission" date="2020-04" db="EMBL/GenBank/DDBJ databases">
        <authorList>
            <person name="Klaysubun C."/>
            <person name="Duangmal K."/>
            <person name="Lipun K."/>
        </authorList>
    </citation>
    <scope>NUCLEOTIDE SEQUENCE [LARGE SCALE GENOMIC DNA]</scope>
    <source>
        <strain evidence="2 3">DSM 45300</strain>
    </source>
</reference>
<dbReference type="AlphaFoldDB" id="A0A848DQF7"/>
<dbReference type="InterPro" id="IPR036388">
    <property type="entry name" value="WH-like_DNA-bd_sf"/>
</dbReference>
<dbReference type="Gene3D" id="3.30.450.20">
    <property type="entry name" value="PAS domain"/>
    <property type="match status" value="1"/>
</dbReference>
<dbReference type="InterPro" id="IPR011006">
    <property type="entry name" value="CheY-like_superfamily"/>
</dbReference>
<dbReference type="SUPFAM" id="SSF55785">
    <property type="entry name" value="PYP-like sensor domain (PAS domain)"/>
    <property type="match status" value="1"/>
</dbReference>
<dbReference type="SUPFAM" id="SSF52172">
    <property type="entry name" value="CheY-like"/>
    <property type="match status" value="1"/>
</dbReference>
<dbReference type="Gene3D" id="1.10.10.10">
    <property type="entry name" value="Winged helix-like DNA-binding domain superfamily/Winged helix DNA-binding domain"/>
    <property type="match status" value="1"/>
</dbReference>
<dbReference type="GO" id="GO:0003723">
    <property type="term" value="F:RNA binding"/>
    <property type="evidence" value="ECO:0007669"/>
    <property type="project" value="InterPro"/>
</dbReference>
<feature type="domain" description="ANTAR" evidence="1">
    <location>
        <begin position="135"/>
        <end position="196"/>
    </location>
</feature>
<accession>A0A848DQF7</accession>
<evidence type="ECO:0000313" key="2">
    <source>
        <dbReference type="EMBL" id="NMH95032.1"/>
    </source>
</evidence>
<organism evidence="2 3">
    <name type="scientific">Pseudonocardia bannensis</name>
    <dbReference type="NCBI Taxonomy" id="630973"/>
    <lineage>
        <taxon>Bacteria</taxon>
        <taxon>Bacillati</taxon>
        <taxon>Actinomycetota</taxon>
        <taxon>Actinomycetes</taxon>
        <taxon>Pseudonocardiales</taxon>
        <taxon>Pseudonocardiaceae</taxon>
        <taxon>Pseudonocardia</taxon>
    </lineage>
</organism>
<dbReference type="InterPro" id="IPR005561">
    <property type="entry name" value="ANTAR"/>
</dbReference>
<dbReference type="InterPro" id="IPR013655">
    <property type="entry name" value="PAS_fold_3"/>
</dbReference>
<dbReference type="RefSeq" id="WP_169415700.1">
    <property type="nucleotide sequence ID" value="NZ_JAAXKZ010000149.1"/>
</dbReference>
<dbReference type="InterPro" id="IPR035965">
    <property type="entry name" value="PAS-like_dom_sf"/>
</dbReference>
<comment type="caution">
    <text evidence="2">The sequence shown here is derived from an EMBL/GenBank/DDBJ whole genome shotgun (WGS) entry which is preliminary data.</text>
</comment>
<proteinExistence type="predicted"/>
<dbReference type="Pfam" id="PF08447">
    <property type="entry name" value="PAS_3"/>
    <property type="match status" value="1"/>
</dbReference>
<dbReference type="SMART" id="SM01012">
    <property type="entry name" value="ANTAR"/>
    <property type="match status" value="1"/>
</dbReference>
<name>A0A848DQF7_9PSEU</name>
<protein>
    <submittedName>
        <fullName evidence="2">ANTAR domain-containing protein</fullName>
    </submittedName>
</protein>
<sequence>MPDDLDLSRSIEALSGSDVADRVGRFRLDLRTGRWTWSNETLALHDLPLDAPATTATLLALRHPQDRDPDLGRVVTAIAAGRPFASGFRIVTAAGLTRTVLVVGEPERDDTGTVVAVSGHLVELTAEVDHRDAELAELRERADQLAHALRTRPVIEQAKGMLMLMHRCSEQKAFDLLRGLSQASNRKLRDVAAEIVDAMSRDEPLPAGTARVLAAELAQPGLRDVAEGQKSP</sequence>
<evidence type="ECO:0000259" key="1">
    <source>
        <dbReference type="PROSITE" id="PS50921"/>
    </source>
</evidence>
<evidence type="ECO:0000313" key="3">
    <source>
        <dbReference type="Proteomes" id="UP000586918"/>
    </source>
</evidence>
<dbReference type="EMBL" id="JAAXKZ010000149">
    <property type="protein sequence ID" value="NMH95032.1"/>
    <property type="molecule type" value="Genomic_DNA"/>
</dbReference>
<dbReference type="Pfam" id="PF03861">
    <property type="entry name" value="ANTAR"/>
    <property type="match status" value="1"/>
</dbReference>
<keyword evidence="3" id="KW-1185">Reference proteome</keyword>
<gene>
    <name evidence="2" type="ORF">HF519_26400</name>
</gene>
<dbReference type="Proteomes" id="UP000586918">
    <property type="component" value="Unassembled WGS sequence"/>
</dbReference>